<evidence type="ECO:0000313" key="1">
    <source>
        <dbReference type="EMBL" id="TYC07547.1"/>
    </source>
</evidence>
<reference evidence="1 2" key="1">
    <citation type="submission" date="2019-08" db="EMBL/GenBank/DDBJ databases">
        <title>Genomes of Antarctic Bizionia species.</title>
        <authorList>
            <person name="Bowman J.P."/>
        </authorList>
    </citation>
    <scope>NUCLEOTIDE SEQUENCE [LARGE SCALE GENOMIC DNA]</scope>
    <source>
        <strain evidence="1 2">IC164</strain>
    </source>
</reference>
<gene>
    <name evidence="1" type="ORF">ES677_14990</name>
</gene>
<dbReference type="Proteomes" id="UP000323621">
    <property type="component" value="Unassembled WGS sequence"/>
</dbReference>
<proteinExistence type="predicted"/>
<protein>
    <recommendedName>
        <fullName evidence="3">Lipoprotein</fullName>
    </recommendedName>
</protein>
<comment type="caution">
    <text evidence="1">The sequence shown here is derived from an EMBL/GenBank/DDBJ whole genome shotgun (WGS) entry which is preliminary data.</text>
</comment>
<evidence type="ECO:0000313" key="2">
    <source>
        <dbReference type="Proteomes" id="UP000323621"/>
    </source>
</evidence>
<sequence>MNKAILIFITFLTLFSCKKEIEYGANKFIVDDYEKWEKELFKYSADINDRPMMSNISVRDFVDELKADTTDKDKLDILQTRGETSNNWINENDLKYLISKINSKEKAKCVMGISSSNIPDSKEMTIGNQIISIIESYRNKEPYPREDCECKIYSQNKVDEILAWWKKKNGS</sequence>
<dbReference type="RefSeq" id="WP_148381695.1">
    <property type="nucleotide sequence ID" value="NZ_VSKN01000059.1"/>
</dbReference>
<organism evidence="1 2">
    <name type="scientific">Bizionia gelidisalsuginis</name>
    <dbReference type="NCBI Taxonomy" id="291188"/>
    <lineage>
        <taxon>Bacteria</taxon>
        <taxon>Pseudomonadati</taxon>
        <taxon>Bacteroidota</taxon>
        <taxon>Flavobacteriia</taxon>
        <taxon>Flavobacteriales</taxon>
        <taxon>Flavobacteriaceae</taxon>
        <taxon>Bizionia</taxon>
    </lineage>
</organism>
<evidence type="ECO:0008006" key="3">
    <source>
        <dbReference type="Google" id="ProtNLM"/>
    </source>
</evidence>
<name>A0ABY3M6S9_9FLAO</name>
<dbReference type="PROSITE" id="PS51257">
    <property type="entry name" value="PROKAR_LIPOPROTEIN"/>
    <property type="match status" value="1"/>
</dbReference>
<keyword evidence="2" id="KW-1185">Reference proteome</keyword>
<accession>A0ABY3M6S9</accession>
<dbReference type="EMBL" id="VSKN01000059">
    <property type="protein sequence ID" value="TYC07547.1"/>
    <property type="molecule type" value="Genomic_DNA"/>
</dbReference>